<accession>A0A844QKT5</accession>
<proteinExistence type="predicted"/>
<feature type="domain" description="DUF2460" evidence="1">
    <location>
        <begin position="8"/>
        <end position="214"/>
    </location>
</feature>
<evidence type="ECO:0000313" key="3">
    <source>
        <dbReference type="Proteomes" id="UP000463224"/>
    </source>
</evidence>
<reference evidence="2 3" key="1">
    <citation type="submission" date="2019-12" db="EMBL/GenBank/DDBJ databases">
        <title>Nitratireductor arenosus sp. nov., Isolated from sea sand, Jeju island, South Korea.</title>
        <authorList>
            <person name="Kim W."/>
        </authorList>
    </citation>
    <scope>NUCLEOTIDE SEQUENCE [LARGE SCALE GENOMIC DNA]</scope>
    <source>
        <strain evidence="2 3">CAU 1489</strain>
    </source>
</reference>
<dbReference type="RefSeq" id="WP_156715548.1">
    <property type="nucleotide sequence ID" value="NZ_WPHG01000008.1"/>
</dbReference>
<evidence type="ECO:0000259" key="1">
    <source>
        <dbReference type="Pfam" id="PF09343"/>
    </source>
</evidence>
<sequence>MAELDAFHEVLFPSAVSFGATGGPVRRNEIVTLTSGRERRNARFAESRRSYDAGTGLRSLDDVYAVLAFFEARRGSLHGFRFRDPFDRKSCAPHETPSALDQTIGTGDGATAAYQLIKIYGSGPDAYQRPIRKPVEGTVSVAVDGAGGVAGVDFTVDATTGLVVFEPASIPQAGLSVTAGYEFDVPVRFDSEALSVNLAAFKAGQIPAIPLIEVLS</sequence>
<protein>
    <submittedName>
        <fullName evidence="2">TIGR02217 family protein</fullName>
    </submittedName>
</protein>
<dbReference type="AlphaFoldDB" id="A0A844QKT5"/>
<dbReference type="Proteomes" id="UP000463224">
    <property type="component" value="Unassembled WGS sequence"/>
</dbReference>
<comment type="caution">
    <text evidence="2">The sequence shown here is derived from an EMBL/GenBank/DDBJ whole genome shotgun (WGS) entry which is preliminary data.</text>
</comment>
<dbReference type="Pfam" id="PF09343">
    <property type="entry name" value="DUF2460"/>
    <property type="match status" value="1"/>
</dbReference>
<dbReference type="NCBIfam" id="TIGR02217">
    <property type="entry name" value="chp_TIGR02217"/>
    <property type="match status" value="1"/>
</dbReference>
<name>A0A844QKT5_9HYPH</name>
<keyword evidence="3" id="KW-1185">Reference proteome</keyword>
<evidence type="ECO:0000313" key="2">
    <source>
        <dbReference type="EMBL" id="MVA99887.1"/>
    </source>
</evidence>
<dbReference type="EMBL" id="WPHG01000008">
    <property type="protein sequence ID" value="MVA99887.1"/>
    <property type="molecule type" value="Genomic_DNA"/>
</dbReference>
<organism evidence="2 3">
    <name type="scientific">Nitratireductor arenosus</name>
    <dbReference type="NCBI Taxonomy" id="2682096"/>
    <lineage>
        <taxon>Bacteria</taxon>
        <taxon>Pseudomonadati</taxon>
        <taxon>Pseudomonadota</taxon>
        <taxon>Alphaproteobacteria</taxon>
        <taxon>Hyphomicrobiales</taxon>
        <taxon>Phyllobacteriaceae</taxon>
        <taxon>Nitratireductor</taxon>
    </lineage>
</organism>
<gene>
    <name evidence="2" type="ORF">GN330_21780</name>
</gene>
<dbReference type="InterPro" id="IPR011740">
    <property type="entry name" value="DUF2460"/>
</dbReference>